<dbReference type="Proteomes" id="UP000588112">
    <property type="component" value="Unassembled WGS sequence"/>
</dbReference>
<dbReference type="RefSeq" id="WP_184617269.1">
    <property type="nucleotide sequence ID" value="NZ_BOOS01000050.1"/>
</dbReference>
<sequence>MAEWQLQEAKQKFSEVLRRAHEEGPQVITRHGEEVAVVIDIAEYRRIRYGAPDFKEFLRSSPPWDELELPARDSAREVEFAR</sequence>
<dbReference type="InterPro" id="IPR051405">
    <property type="entry name" value="phD/YefM_antitoxin"/>
</dbReference>
<protein>
    <recommendedName>
        <fullName evidence="2">Antitoxin</fullName>
    </recommendedName>
</protein>
<dbReference type="NCBIfam" id="TIGR01552">
    <property type="entry name" value="phd_fam"/>
    <property type="match status" value="1"/>
</dbReference>
<dbReference type="Pfam" id="PF02604">
    <property type="entry name" value="PhdYeFM_antitox"/>
    <property type="match status" value="1"/>
</dbReference>
<dbReference type="PANTHER" id="PTHR33713">
    <property type="entry name" value="ANTITOXIN YAFN-RELATED"/>
    <property type="match status" value="1"/>
</dbReference>
<evidence type="ECO:0000313" key="4">
    <source>
        <dbReference type="Proteomes" id="UP000588112"/>
    </source>
</evidence>
<dbReference type="EMBL" id="JACHBR010000002">
    <property type="protein sequence ID" value="MBB5630892.1"/>
    <property type="molecule type" value="Genomic_DNA"/>
</dbReference>
<organism evidence="3 4">
    <name type="scientific">Sphaerisporangium krabiense</name>
    <dbReference type="NCBI Taxonomy" id="763782"/>
    <lineage>
        <taxon>Bacteria</taxon>
        <taxon>Bacillati</taxon>
        <taxon>Actinomycetota</taxon>
        <taxon>Actinomycetes</taxon>
        <taxon>Streptosporangiales</taxon>
        <taxon>Streptosporangiaceae</taxon>
        <taxon>Sphaerisporangium</taxon>
    </lineage>
</organism>
<comment type="similarity">
    <text evidence="1 2">Belongs to the phD/YefM antitoxin family.</text>
</comment>
<dbReference type="InterPro" id="IPR036165">
    <property type="entry name" value="YefM-like_sf"/>
</dbReference>
<proteinExistence type="inferred from homology"/>
<evidence type="ECO:0000313" key="3">
    <source>
        <dbReference type="EMBL" id="MBB5630892.1"/>
    </source>
</evidence>
<comment type="caution">
    <text evidence="3">The sequence shown here is derived from an EMBL/GenBank/DDBJ whole genome shotgun (WGS) entry which is preliminary data.</text>
</comment>
<evidence type="ECO:0000256" key="1">
    <source>
        <dbReference type="ARBA" id="ARBA00009981"/>
    </source>
</evidence>
<evidence type="ECO:0000256" key="2">
    <source>
        <dbReference type="RuleBase" id="RU362080"/>
    </source>
</evidence>
<dbReference type="PANTHER" id="PTHR33713:SF9">
    <property type="entry name" value="ANTITOXIN"/>
    <property type="match status" value="1"/>
</dbReference>
<dbReference type="Gene3D" id="3.40.1620.10">
    <property type="entry name" value="YefM-like domain"/>
    <property type="match status" value="1"/>
</dbReference>
<keyword evidence="4" id="KW-1185">Reference proteome</keyword>
<accession>A0A7W9DTJ7</accession>
<gene>
    <name evidence="3" type="ORF">BJ981_006656</name>
</gene>
<dbReference type="InterPro" id="IPR006442">
    <property type="entry name" value="Antitoxin_Phd/YefM"/>
</dbReference>
<dbReference type="SUPFAM" id="SSF143120">
    <property type="entry name" value="YefM-like"/>
    <property type="match status" value="1"/>
</dbReference>
<name>A0A7W9DTJ7_9ACTN</name>
<dbReference type="AlphaFoldDB" id="A0A7W9DTJ7"/>
<reference evidence="3 4" key="1">
    <citation type="submission" date="2020-08" db="EMBL/GenBank/DDBJ databases">
        <title>Sequencing the genomes of 1000 actinobacteria strains.</title>
        <authorList>
            <person name="Klenk H.-P."/>
        </authorList>
    </citation>
    <scope>NUCLEOTIDE SEQUENCE [LARGE SCALE GENOMIC DNA]</scope>
    <source>
        <strain evidence="3 4">DSM 45790</strain>
    </source>
</reference>
<comment type="function">
    <text evidence="2">Antitoxin component of a type II toxin-antitoxin (TA) system.</text>
</comment>